<feature type="transmembrane region" description="Helical" evidence="7">
    <location>
        <begin position="156"/>
        <end position="174"/>
    </location>
</feature>
<evidence type="ECO:0000256" key="6">
    <source>
        <dbReference type="ARBA" id="ARBA00023136"/>
    </source>
</evidence>
<proteinExistence type="inferred from homology"/>
<feature type="transmembrane region" description="Helical" evidence="7">
    <location>
        <begin position="12"/>
        <end position="35"/>
    </location>
</feature>
<dbReference type="Pfam" id="PF01757">
    <property type="entry name" value="Acyl_transf_3"/>
    <property type="match status" value="1"/>
</dbReference>
<keyword evidence="4 7" id="KW-0812">Transmembrane</keyword>
<evidence type="ECO:0000256" key="4">
    <source>
        <dbReference type="ARBA" id="ARBA00022692"/>
    </source>
</evidence>
<keyword evidence="6 7" id="KW-0472">Membrane</keyword>
<dbReference type="InterPro" id="IPR002656">
    <property type="entry name" value="Acyl_transf_3_dom"/>
</dbReference>
<dbReference type="GO" id="GO:0009246">
    <property type="term" value="P:enterobacterial common antigen biosynthetic process"/>
    <property type="evidence" value="ECO:0007669"/>
    <property type="project" value="TreeGrafter"/>
</dbReference>
<dbReference type="GO" id="GO:0016413">
    <property type="term" value="F:O-acetyltransferase activity"/>
    <property type="evidence" value="ECO:0007669"/>
    <property type="project" value="TreeGrafter"/>
</dbReference>
<dbReference type="PANTHER" id="PTHR40074">
    <property type="entry name" value="O-ACETYLTRANSFERASE WECH"/>
    <property type="match status" value="1"/>
</dbReference>
<dbReference type="Proteomes" id="UP000256334">
    <property type="component" value="Unassembled WGS sequence"/>
</dbReference>
<protein>
    <submittedName>
        <fullName evidence="9">Putative membrane protein YcfT</fullName>
    </submittedName>
</protein>
<reference evidence="9 10" key="1">
    <citation type="submission" date="2018-07" db="EMBL/GenBank/DDBJ databases">
        <title>Genomic Encyclopedia of Type Strains, Phase IV (KMG-IV): sequencing the most valuable type-strain genomes for metagenomic binning, comparative biology and taxonomic classification.</title>
        <authorList>
            <person name="Goeker M."/>
        </authorList>
    </citation>
    <scope>NUCLEOTIDE SEQUENCE [LARGE SCALE GENOMIC DNA]</scope>
    <source>
        <strain evidence="9 10">DSM 14324</strain>
    </source>
</reference>
<keyword evidence="10" id="KW-1185">Reference proteome</keyword>
<dbReference type="RefSeq" id="WP_115854108.1">
    <property type="nucleotide sequence ID" value="NZ_QRDJ01000007.1"/>
</dbReference>
<sequence>MTNKGQRIEWIDAAKGACILAVILYHFNIFIYQGVHEGHAIATVWNIGISALKPLRMPLFFLISGYLASTGITRRSWGRIRTKKIASLLWVYVLWSVIYWAAVSHLLPANPWHDSSFDAGLTLPLLLERMLTANISLWYLYALVLYFVLAKVLRSAVVAIGLGVLANIAMYFVIDPENWGMRSLIGYFVFFALGAYAKDIITTHYSAFNLKRFVVTTALTLGGLATASHFSALTAPGVEMLLGLVMVSTVIDLFALACRHINMKYLCMVGRQTLPIYVMHRLLLRFISPYMPDTVNTFLLVMEPIIATMAVAAACLFIYHALLRIRGGRALFTMPHTLRRVAYRTGVLKPV</sequence>
<name>A0A3D9DW61_9GAMM</name>
<feature type="transmembrane region" description="Helical" evidence="7">
    <location>
        <begin position="131"/>
        <end position="149"/>
    </location>
</feature>
<evidence type="ECO:0000256" key="3">
    <source>
        <dbReference type="ARBA" id="ARBA00022475"/>
    </source>
</evidence>
<comment type="subcellular location">
    <subcellularLocation>
        <location evidence="1">Cell membrane</location>
        <topology evidence="1">Multi-pass membrane protein</topology>
    </subcellularLocation>
</comment>
<feature type="transmembrane region" description="Helical" evidence="7">
    <location>
        <begin position="55"/>
        <end position="73"/>
    </location>
</feature>
<evidence type="ECO:0000256" key="1">
    <source>
        <dbReference type="ARBA" id="ARBA00004651"/>
    </source>
</evidence>
<evidence type="ECO:0000313" key="10">
    <source>
        <dbReference type="Proteomes" id="UP000256334"/>
    </source>
</evidence>
<evidence type="ECO:0000256" key="7">
    <source>
        <dbReference type="SAM" id="Phobius"/>
    </source>
</evidence>
<dbReference type="PANTHER" id="PTHR40074:SF4">
    <property type="entry name" value="INNER MEMBRANE PROTEIN YCFT"/>
    <property type="match status" value="1"/>
</dbReference>
<evidence type="ECO:0000256" key="5">
    <source>
        <dbReference type="ARBA" id="ARBA00022989"/>
    </source>
</evidence>
<feature type="transmembrane region" description="Helical" evidence="7">
    <location>
        <begin position="213"/>
        <end position="235"/>
    </location>
</feature>
<dbReference type="GO" id="GO:0005886">
    <property type="term" value="C:plasma membrane"/>
    <property type="evidence" value="ECO:0007669"/>
    <property type="project" value="UniProtKB-SubCell"/>
</dbReference>
<keyword evidence="3" id="KW-1003">Cell membrane</keyword>
<feature type="domain" description="Acyltransferase 3" evidence="8">
    <location>
        <begin position="9"/>
        <end position="318"/>
    </location>
</feature>
<evidence type="ECO:0000259" key="8">
    <source>
        <dbReference type="Pfam" id="PF01757"/>
    </source>
</evidence>
<gene>
    <name evidence="9" type="ORF">C8D72_1857</name>
</gene>
<dbReference type="AlphaFoldDB" id="A0A3D9DW61"/>
<evidence type="ECO:0000256" key="2">
    <source>
        <dbReference type="ARBA" id="ARBA00007400"/>
    </source>
</evidence>
<organism evidence="9 10">
    <name type="scientific">Kushneria indalinina DSM 14324</name>
    <dbReference type="NCBI Taxonomy" id="1122140"/>
    <lineage>
        <taxon>Bacteria</taxon>
        <taxon>Pseudomonadati</taxon>
        <taxon>Pseudomonadota</taxon>
        <taxon>Gammaproteobacteria</taxon>
        <taxon>Oceanospirillales</taxon>
        <taxon>Halomonadaceae</taxon>
        <taxon>Kushneria</taxon>
    </lineage>
</organism>
<dbReference type="EMBL" id="QRDJ01000007">
    <property type="protein sequence ID" value="REC95023.1"/>
    <property type="molecule type" value="Genomic_DNA"/>
</dbReference>
<keyword evidence="5 7" id="KW-1133">Transmembrane helix</keyword>
<comment type="caution">
    <text evidence="9">The sequence shown here is derived from an EMBL/GenBank/DDBJ whole genome shotgun (WGS) entry which is preliminary data.</text>
</comment>
<feature type="transmembrane region" description="Helical" evidence="7">
    <location>
        <begin position="85"/>
        <end position="107"/>
    </location>
</feature>
<dbReference type="OrthoDB" id="9767863at2"/>
<feature type="transmembrane region" description="Helical" evidence="7">
    <location>
        <begin position="297"/>
        <end position="319"/>
    </location>
</feature>
<accession>A0A3D9DW61</accession>
<feature type="transmembrane region" description="Helical" evidence="7">
    <location>
        <begin position="180"/>
        <end position="201"/>
    </location>
</feature>
<feature type="transmembrane region" description="Helical" evidence="7">
    <location>
        <begin position="241"/>
        <end position="262"/>
    </location>
</feature>
<comment type="similarity">
    <text evidence="2">Belongs to the acyltransferase 3 family.</text>
</comment>
<evidence type="ECO:0000313" key="9">
    <source>
        <dbReference type="EMBL" id="REC95023.1"/>
    </source>
</evidence>